<protein>
    <submittedName>
        <fullName evidence="3">Amidohydrolase family protein</fullName>
    </submittedName>
</protein>
<dbReference type="PIRSF" id="PIRSF005962">
    <property type="entry name" value="Pept_M20D_amidohydro"/>
    <property type="match status" value="1"/>
</dbReference>
<dbReference type="AlphaFoldDB" id="L8H958"/>
<dbReference type="GO" id="GO:0016787">
    <property type="term" value="F:hydrolase activity"/>
    <property type="evidence" value="ECO:0007669"/>
    <property type="project" value="UniProtKB-KW"/>
</dbReference>
<proteinExistence type="predicted"/>
<keyword evidence="4" id="KW-1185">Reference proteome</keyword>
<dbReference type="KEGG" id="acan:ACA1_157810"/>
<dbReference type="PANTHER" id="PTHR11014">
    <property type="entry name" value="PEPTIDASE M20 FAMILY MEMBER"/>
    <property type="match status" value="1"/>
</dbReference>
<organism evidence="3 4">
    <name type="scientific">Acanthamoeba castellanii (strain ATCC 30010 / Neff)</name>
    <dbReference type="NCBI Taxonomy" id="1257118"/>
    <lineage>
        <taxon>Eukaryota</taxon>
        <taxon>Amoebozoa</taxon>
        <taxon>Discosea</taxon>
        <taxon>Longamoebia</taxon>
        <taxon>Centramoebida</taxon>
        <taxon>Acanthamoebidae</taxon>
        <taxon>Acanthamoeba</taxon>
    </lineage>
</organism>
<dbReference type="CDD" id="cd03886">
    <property type="entry name" value="M20_Acy1"/>
    <property type="match status" value="1"/>
</dbReference>
<keyword evidence="1" id="KW-0464">Manganese</keyword>
<dbReference type="Gene3D" id="3.40.630.10">
    <property type="entry name" value="Zn peptidases"/>
    <property type="match status" value="1"/>
</dbReference>
<dbReference type="Proteomes" id="UP000011083">
    <property type="component" value="Unassembled WGS sequence"/>
</dbReference>
<name>L8H958_ACACF</name>
<feature type="binding site" evidence="1">
    <location>
        <position position="167"/>
    </location>
    <ligand>
        <name>Mn(2+)</name>
        <dbReference type="ChEBI" id="CHEBI:29035"/>
        <label>2</label>
    </ligand>
</feature>
<dbReference type="InterPro" id="IPR011650">
    <property type="entry name" value="Peptidase_M20_dimer"/>
</dbReference>
<feature type="binding site" evidence="1">
    <location>
        <position position="107"/>
    </location>
    <ligand>
        <name>Mn(2+)</name>
        <dbReference type="ChEBI" id="CHEBI:29035"/>
        <label>2</label>
    </ligand>
</feature>
<feature type="domain" description="Peptidase M20 dimerisation" evidence="2">
    <location>
        <begin position="191"/>
        <end position="270"/>
    </location>
</feature>
<gene>
    <name evidence="3" type="ORF">ACA1_157810</name>
</gene>
<dbReference type="VEuPathDB" id="AmoebaDB:ACA1_157810"/>
<dbReference type="InterPro" id="IPR002933">
    <property type="entry name" value="Peptidase_M20"/>
</dbReference>
<sequence>MLSSAQLEGLVALRRELHRHPEVGFQEHETRERMRAALLRTGLEPEAIKECARTGLVVDILGTGEGEARGVAMVALRTDLDALPMTENNHHLPHRSVNEGVAHMCGHDGHMACLIGAATLLVQARDKIPKTQTVRLLFQPAEESPGGAPLMIEEGCLDGVDEVYGMHNWPTVELGTLLTKAGPVMAHTSRFEVVIKGKGGHGSQPHTVISRNVSYADPAVLSVCFLHGGEAFNVIPDTCRFGGTIRDLSPAVFDTIKQRLTTIVEQTCAAYGCECEVDVQSRYPVLVNSEAENDHVVRLAKRFFGPDKVGDRLLPMLAAEDFAYYLEKKPGCFFFLGTQEEGRTNALNHSSDFEFNDSVIPSAVAFWVRLVEDRLNVSLFP</sequence>
<dbReference type="SUPFAM" id="SSF53187">
    <property type="entry name" value="Zn-dependent exopeptidases"/>
    <property type="match status" value="1"/>
</dbReference>
<dbReference type="Gene3D" id="3.30.70.360">
    <property type="match status" value="1"/>
</dbReference>
<dbReference type="Pfam" id="PF07687">
    <property type="entry name" value="M20_dimer"/>
    <property type="match status" value="1"/>
</dbReference>
<evidence type="ECO:0000259" key="2">
    <source>
        <dbReference type="Pfam" id="PF07687"/>
    </source>
</evidence>
<dbReference type="OMA" id="PECQTMG"/>
<dbReference type="EMBL" id="KB007890">
    <property type="protein sequence ID" value="ELR22039.1"/>
    <property type="molecule type" value="Genomic_DNA"/>
</dbReference>
<evidence type="ECO:0000313" key="3">
    <source>
        <dbReference type="EMBL" id="ELR22039.1"/>
    </source>
</evidence>
<evidence type="ECO:0000256" key="1">
    <source>
        <dbReference type="PIRSR" id="PIRSR005962-1"/>
    </source>
</evidence>
<dbReference type="InterPro" id="IPR036264">
    <property type="entry name" value="Bact_exopeptidase_dim_dom"/>
</dbReference>
<reference evidence="3 4" key="1">
    <citation type="journal article" date="2013" name="Genome Biol.">
        <title>Genome of Acanthamoeba castellanii highlights extensive lateral gene transfer and early evolution of tyrosine kinase signaling.</title>
        <authorList>
            <person name="Clarke M."/>
            <person name="Lohan A.J."/>
            <person name="Liu B."/>
            <person name="Lagkouvardos I."/>
            <person name="Roy S."/>
            <person name="Zafar N."/>
            <person name="Bertelli C."/>
            <person name="Schilde C."/>
            <person name="Kianianmomeni A."/>
            <person name="Burglin T.R."/>
            <person name="Frech C."/>
            <person name="Turcotte B."/>
            <person name="Kopec K.O."/>
            <person name="Synnott J.M."/>
            <person name="Choo C."/>
            <person name="Paponov I."/>
            <person name="Finkler A."/>
            <person name="Soon Heng Tan C."/>
            <person name="Hutchins A.P."/>
            <person name="Weinmeier T."/>
            <person name="Rattei T."/>
            <person name="Chu J.S."/>
            <person name="Gimenez G."/>
            <person name="Irimia M."/>
            <person name="Rigden D.J."/>
            <person name="Fitzpatrick D.A."/>
            <person name="Lorenzo-Morales J."/>
            <person name="Bateman A."/>
            <person name="Chiu C.H."/>
            <person name="Tang P."/>
            <person name="Hegemann P."/>
            <person name="Fromm H."/>
            <person name="Raoult D."/>
            <person name="Greub G."/>
            <person name="Miranda-Saavedra D."/>
            <person name="Chen N."/>
            <person name="Nash P."/>
            <person name="Ginger M.L."/>
            <person name="Horn M."/>
            <person name="Schaap P."/>
            <person name="Caler L."/>
            <person name="Loftus B."/>
        </authorList>
    </citation>
    <scope>NUCLEOTIDE SEQUENCE [LARGE SCALE GENOMIC DNA]</scope>
    <source>
        <strain evidence="3 4">Neff</strain>
    </source>
</reference>
<dbReference type="GO" id="GO:0046872">
    <property type="term" value="F:metal ion binding"/>
    <property type="evidence" value="ECO:0007669"/>
    <property type="project" value="UniProtKB-KW"/>
</dbReference>
<accession>L8H958</accession>
<feature type="binding site" evidence="1">
    <location>
        <position position="143"/>
    </location>
    <ligand>
        <name>Mn(2+)</name>
        <dbReference type="ChEBI" id="CHEBI:29035"/>
        <label>2</label>
    </ligand>
</feature>
<keyword evidence="1" id="KW-0479">Metal-binding</keyword>
<dbReference type="STRING" id="1257118.L8H958"/>
<dbReference type="OrthoDB" id="6119954at2759"/>
<dbReference type="NCBIfam" id="TIGR01891">
    <property type="entry name" value="amidohydrolases"/>
    <property type="match status" value="1"/>
</dbReference>
<dbReference type="SUPFAM" id="SSF55031">
    <property type="entry name" value="Bacterial exopeptidase dimerisation domain"/>
    <property type="match status" value="1"/>
</dbReference>
<feature type="binding site" evidence="1">
    <location>
        <position position="349"/>
    </location>
    <ligand>
        <name>Mn(2+)</name>
        <dbReference type="ChEBI" id="CHEBI:29035"/>
        <label>2</label>
    </ligand>
</feature>
<dbReference type="Pfam" id="PF01546">
    <property type="entry name" value="Peptidase_M20"/>
    <property type="match status" value="1"/>
</dbReference>
<comment type="cofactor">
    <cofactor evidence="1">
        <name>Mn(2+)</name>
        <dbReference type="ChEBI" id="CHEBI:29035"/>
    </cofactor>
    <text evidence="1">The Mn(2+) ion enhances activity.</text>
</comment>
<keyword evidence="3" id="KW-0378">Hydrolase</keyword>
<dbReference type="PANTHER" id="PTHR11014:SF63">
    <property type="entry name" value="METALLOPEPTIDASE, PUTATIVE (AFU_ORTHOLOGUE AFUA_6G09600)-RELATED"/>
    <property type="match status" value="1"/>
</dbReference>
<dbReference type="InterPro" id="IPR017439">
    <property type="entry name" value="Amidohydrolase"/>
</dbReference>
<evidence type="ECO:0000313" key="4">
    <source>
        <dbReference type="Proteomes" id="UP000011083"/>
    </source>
</evidence>
<feature type="binding site" evidence="1">
    <location>
        <position position="105"/>
    </location>
    <ligand>
        <name>Mn(2+)</name>
        <dbReference type="ChEBI" id="CHEBI:29035"/>
        <label>2</label>
    </ligand>
</feature>
<dbReference type="GeneID" id="14922959"/>
<dbReference type="RefSeq" id="XP_004348497.1">
    <property type="nucleotide sequence ID" value="XM_004348447.1"/>
</dbReference>